<protein>
    <submittedName>
        <fullName evidence="1">Uncharacterized protein</fullName>
    </submittedName>
</protein>
<organism evidence="1 2">
    <name type="scientific">Venturia nashicola</name>
    <dbReference type="NCBI Taxonomy" id="86259"/>
    <lineage>
        <taxon>Eukaryota</taxon>
        <taxon>Fungi</taxon>
        <taxon>Dikarya</taxon>
        <taxon>Ascomycota</taxon>
        <taxon>Pezizomycotina</taxon>
        <taxon>Dothideomycetes</taxon>
        <taxon>Pleosporomycetidae</taxon>
        <taxon>Venturiales</taxon>
        <taxon>Venturiaceae</taxon>
        <taxon>Venturia</taxon>
    </lineage>
</organism>
<accession>A0A4Z1PR84</accession>
<sequence>MPCGKSLPAYNLRVHPLALRVVSSSVGARRWPAGQDLDARLGTTSREHATLITIYFDPFYYQADELLEDGAEKSKLGTSPFRCKTFCDAPMTWAFGYLLGLPSTRTDFSTIVAVSELVSAENFMHNPQVCRERHQQISLTNSPIIQRHESCVASESSIQRQSGRKHFSALRKQV</sequence>
<keyword evidence="2" id="KW-1185">Reference proteome</keyword>
<reference evidence="1 2" key="1">
    <citation type="submission" date="2019-04" db="EMBL/GenBank/DDBJ databases">
        <title>High contiguity whole genome sequence and gene annotation resource for two Venturia nashicola isolates.</title>
        <authorList>
            <person name="Prokchorchik M."/>
            <person name="Won K."/>
            <person name="Lee Y."/>
            <person name="Choi E.D."/>
            <person name="Segonzac C."/>
            <person name="Sohn K.H."/>
        </authorList>
    </citation>
    <scope>NUCLEOTIDE SEQUENCE [LARGE SCALE GENOMIC DNA]</scope>
    <source>
        <strain evidence="1 2">PRI2</strain>
    </source>
</reference>
<comment type="caution">
    <text evidence="1">The sequence shown here is derived from an EMBL/GenBank/DDBJ whole genome shotgun (WGS) entry which is preliminary data.</text>
</comment>
<gene>
    <name evidence="1" type="ORF">E6O75_ATG01138</name>
</gene>
<dbReference type="AlphaFoldDB" id="A0A4Z1PR84"/>
<dbReference type="Proteomes" id="UP000298493">
    <property type="component" value="Unassembled WGS sequence"/>
</dbReference>
<evidence type="ECO:0000313" key="2">
    <source>
        <dbReference type="Proteomes" id="UP000298493"/>
    </source>
</evidence>
<dbReference type="EMBL" id="SNSC02000002">
    <property type="protein sequence ID" value="TID26645.1"/>
    <property type="molecule type" value="Genomic_DNA"/>
</dbReference>
<name>A0A4Z1PR84_9PEZI</name>
<evidence type="ECO:0000313" key="1">
    <source>
        <dbReference type="EMBL" id="TID26645.1"/>
    </source>
</evidence>
<proteinExistence type="predicted"/>